<organism evidence="1 2">
    <name type="scientific">Antrodiella citrinella</name>
    <dbReference type="NCBI Taxonomy" id="2447956"/>
    <lineage>
        <taxon>Eukaryota</taxon>
        <taxon>Fungi</taxon>
        <taxon>Dikarya</taxon>
        <taxon>Basidiomycota</taxon>
        <taxon>Agaricomycotina</taxon>
        <taxon>Agaricomycetes</taxon>
        <taxon>Polyporales</taxon>
        <taxon>Steccherinaceae</taxon>
        <taxon>Antrodiella</taxon>
    </lineage>
</organism>
<name>A0A4V3XGI6_9APHY</name>
<gene>
    <name evidence="1" type="ORF">EUX98_g8358</name>
</gene>
<dbReference type="Proteomes" id="UP000308730">
    <property type="component" value="Unassembled WGS sequence"/>
</dbReference>
<reference evidence="1 2" key="1">
    <citation type="submission" date="2019-02" db="EMBL/GenBank/DDBJ databases">
        <title>Genome sequencing of the rare red list fungi Antrodiella citrinella (Flaviporus citrinellus).</title>
        <authorList>
            <person name="Buettner E."/>
            <person name="Kellner H."/>
        </authorList>
    </citation>
    <scope>NUCLEOTIDE SEQUENCE [LARGE SCALE GENOMIC DNA]</scope>
    <source>
        <strain evidence="1 2">DSM 108506</strain>
    </source>
</reference>
<keyword evidence="2" id="KW-1185">Reference proteome</keyword>
<proteinExistence type="predicted"/>
<evidence type="ECO:0000313" key="1">
    <source>
        <dbReference type="EMBL" id="THH21583.1"/>
    </source>
</evidence>
<accession>A0A4V3XGI6</accession>
<sequence length="210" mass="23229">MPFPIEAFLIYDPPFKVAPHNNLIVVIDKTAPSVPRILLDQRKLWGSNKETSELRITVYLTTPEFFERISTKMKAGVVSSEEGTVRQVIDVENLTEEEETEFVNLFVGGCSRLNFTVDRAVTRIVYIFKPTDHSFDKYLTRPTIIGFDFAPAMHLVPGRLNDTTRTAVTNAPANADNSDGEVGTGHLDASHLFVVDPAGLAILLNAPADV</sequence>
<dbReference type="AlphaFoldDB" id="A0A4V3XGI6"/>
<dbReference type="EMBL" id="SGPM01000444">
    <property type="protein sequence ID" value="THH21583.1"/>
    <property type="molecule type" value="Genomic_DNA"/>
</dbReference>
<evidence type="ECO:0000313" key="2">
    <source>
        <dbReference type="Proteomes" id="UP000308730"/>
    </source>
</evidence>
<comment type="caution">
    <text evidence="1">The sequence shown here is derived from an EMBL/GenBank/DDBJ whole genome shotgun (WGS) entry which is preliminary data.</text>
</comment>
<protein>
    <submittedName>
        <fullName evidence="1">Uncharacterized protein</fullName>
    </submittedName>
</protein>